<reference evidence="2" key="1">
    <citation type="journal article" date="2019" name="Int. J. Syst. Evol. Microbiol.">
        <title>The Global Catalogue of Microorganisms (GCM) 10K type strain sequencing project: providing services to taxonomists for standard genome sequencing and annotation.</title>
        <authorList>
            <consortium name="The Broad Institute Genomics Platform"/>
            <consortium name="The Broad Institute Genome Sequencing Center for Infectious Disease"/>
            <person name="Wu L."/>
            <person name="Ma J."/>
        </authorList>
    </citation>
    <scope>NUCLEOTIDE SEQUENCE [LARGE SCALE GENOMIC DNA]</scope>
    <source>
        <strain evidence="2">JCM 3369</strain>
    </source>
</reference>
<comment type="caution">
    <text evidence="1">The sequence shown here is derived from an EMBL/GenBank/DDBJ whole genome shotgun (WGS) entry which is preliminary data.</text>
</comment>
<protein>
    <submittedName>
        <fullName evidence="1">DUF6493 family protein</fullName>
    </submittedName>
</protein>
<evidence type="ECO:0000313" key="1">
    <source>
        <dbReference type="EMBL" id="MFC6881796.1"/>
    </source>
</evidence>
<evidence type="ECO:0000313" key="2">
    <source>
        <dbReference type="Proteomes" id="UP001596380"/>
    </source>
</evidence>
<name>A0ABW2CMD5_9ACTN</name>
<keyword evidence="2" id="KW-1185">Reference proteome</keyword>
<accession>A0ABW2CMD5</accession>
<dbReference type="Proteomes" id="UP001596380">
    <property type="component" value="Unassembled WGS sequence"/>
</dbReference>
<organism evidence="1 2">
    <name type="scientific">Actinomadura yumaensis</name>
    <dbReference type="NCBI Taxonomy" id="111807"/>
    <lineage>
        <taxon>Bacteria</taxon>
        <taxon>Bacillati</taxon>
        <taxon>Actinomycetota</taxon>
        <taxon>Actinomycetes</taxon>
        <taxon>Streptosporangiales</taxon>
        <taxon>Thermomonosporaceae</taxon>
        <taxon>Actinomadura</taxon>
    </lineage>
</organism>
<dbReference type="RefSeq" id="WP_160823610.1">
    <property type="nucleotide sequence ID" value="NZ_JBHSXS010000010.1"/>
</dbReference>
<sequence>MTAWGAMRERIESGDAGEVAAFARRLDEAERRAVAKELPGYLRERVALSEWRTLDAEAVRPLLVAGAGTLGGPAAVATWLSRRDLRSWSQESFAGRVVEAALDRPAEWRAEVARRLAERLRIDADWRAGDLWDFTAAFARSTGLEPPATDGFVAGWVRHRPYDPRVLRDDPWADVLLPRVFEVDGLGALLSEEWPERIAALAEEGRFDRKPLLDGCVSRFLRGGEARDLRWFVALHDALAPTPDESFARLRDHVRLLPASPAAVAEMALREVRRADDDGRLGAAEFAEAADALLFRPEKKLVRAALTWLDRTARKRGRVDATLAALTAVFPSEALDLRERAVKGAVRHAAHVTDEQTGAAVREAAAVLPADLREAVAAAFGEVEEPEAGPPVPPGLPPFTPRTLPPPIGSPAELAEEFAARTRTESEWPGTERLVAGVVELAYRDADAVREALRRVLPDAASWEMSPHALDSYDPGVWATMCVRTLFDPKPKHGLVDARGILRHGRSWTRGDRDVPVLDRFLRWRLREASAAVRRAPVLLATPTEGSGHIDPGVLVSRLERLEAAGADPGRADLAQALLRLPRDAADLDGDAVSRAARLPSKAGRAVAAWLASGGLADPDVECATVSLPQRGRRYGSGRPEYVSGTVATVLAAGGLPPDIAPLLAVPEDGEWKSLPWPYYYGPMAWWPSMLPSHREVVAAHVLPYSGHWDDVLVGQGALLAELAEADGPAGTATAHVLAYGLATSPADERAAVVDAFAAFAGRGALPAAGLGTALGALVARDAVTLNRAARALDGVADTGAYADVLTVITAALPALLPAPGERPRSGLHDLIALGTRAAEATGARADVPGLAAVAARGGSSRLVREAARLHRTLT</sequence>
<proteinExistence type="predicted"/>
<dbReference type="EMBL" id="JBHSXS010000010">
    <property type="protein sequence ID" value="MFC6881796.1"/>
    <property type="molecule type" value="Genomic_DNA"/>
</dbReference>
<gene>
    <name evidence="1" type="ORF">ACFQKB_18720</name>
</gene>